<dbReference type="GO" id="GO:0046983">
    <property type="term" value="F:protein dimerization activity"/>
    <property type="evidence" value="ECO:0007669"/>
    <property type="project" value="UniProtKB-UniRule"/>
</dbReference>
<feature type="binding site" evidence="1">
    <location>
        <position position="31"/>
    </location>
    <ligand>
        <name>Zn(2+)</name>
        <dbReference type="ChEBI" id="CHEBI:29105"/>
    </ligand>
</feature>
<dbReference type="GO" id="GO:0006457">
    <property type="term" value="P:protein folding"/>
    <property type="evidence" value="ECO:0007669"/>
    <property type="project" value="UniProtKB-UniRule"/>
</dbReference>
<dbReference type="AlphaFoldDB" id="A0A934JX12"/>
<accession>A0A934JX12</accession>
<dbReference type="InterPro" id="IPR010603">
    <property type="entry name" value="Znf_CppX_C4"/>
</dbReference>
<dbReference type="SMART" id="SM00994">
    <property type="entry name" value="zf-C4_ClpX"/>
    <property type="match status" value="1"/>
</dbReference>
<dbReference type="EMBL" id="JAEKNR010000058">
    <property type="protein sequence ID" value="MBJ7597371.1"/>
    <property type="molecule type" value="Genomic_DNA"/>
</dbReference>
<evidence type="ECO:0000259" key="2">
    <source>
        <dbReference type="PROSITE" id="PS51902"/>
    </source>
</evidence>
<feature type="domain" description="ClpX-type ZB" evidence="2">
    <location>
        <begin position="1"/>
        <end position="50"/>
    </location>
</feature>
<dbReference type="InterPro" id="IPR059188">
    <property type="entry name" value="Znf_CLPX-like"/>
</dbReference>
<keyword evidence="1" id="KW-0479">Metal-binding</keyword>
<protein>
    <submittedName>
        <fullName evidence="3">ClpX C4-type zinc finger protein</fullName>
    </submittedName>
</protein>
<evidence type="ECO:0000256" key="1">
    <source>
        <dbReference type="PROSITE-ProRule" id="PRU01250"/>
    </source>
</evidence>
<dbReference type="InterPro" id="IPR038366">
    <property type="entry name" value="Znf_CppX_C4_sf"/>
</dbReference>
<keyword evidence="1" id="KW-0143">Chaperone</keyword>
<keyword evidence="1" id="KW-0862">Zinc</keyword>
<dbReference type="Proteomes" id="UP000612893">
    <property type="component" value="Unassembled WGS sequence"/>
</dbReference>
<feature type="binding site" evidence="1">
    <location>
        <position position="9"/>
    </location>
    <ligand>
        <name>Zn(2+)</name>
        <dbReference type="ChEBI" id="CHEBI:29105"/>
    </ligand>
</feature>
<name>A0A934JX12_9BACT</name>
<dbReference type="SUPFAM" id="SSF57716">
    <property type="entry name" value="Glucocorticoid receptor-like (DNA-binding domain)"/>
    <property type="match status" value="1"/>
</dbReference>
<feature type="binding site" evidence="1">
    <location>
        <position position="34"/>
    </location>
    <ligand>
        <name>Zn(2+)</name>
        <dbReference type="ChEBI" id="CHEBI:29105"/>
    </ligand>
</feature>
<dbReference type="Gene3D" id="6.20.220.10">
    <property type="entry name" value="ClpX chaperone, C4-type zinc finger domain"/>
    <property type="match status" value="1"/>
</dbReference>
<dbReference type="GO" id="GO:0051082">
    <property type="term" value="F:unfolded protein binding"/>
    <property type="evidence" value="ECO:0007669"/>
    <property type="project" value="UniProtKB-UniRule"/>
</dbReference>
<evidence type="ECO:0000313" key="3">
    <source>
        <dbReference type="EMBL" id="MBJ7597371.1"/>
    </source>
</evidence>
<proteinExistence type="inferred from homology"/>
<dbReference type="Pfam" id="PF06689">
    <property type="entry name" value="zf-C4_ClpX"/>
    <property type="match status" value="1"/>
</dbReference>
<evidence type="ECO:0000313" key="4">
    <source>
        <dbReference type="Proteomes" id="UP000612893"/>
    </source>
</evidence>
<keyword evidence="4" id="KW-1185">Reference proteome</keyword>
<reference evidence="3" key="1">
    <citation type="submission" date="2020-10" db="EMBL/GenBank/DDBJ databases">
        <title>Ca. Dormibacterota MAGs.</title>
        <authorList>
            <person name="Montgomery K."/>
        </authorList>
    </citation>
    <scope>NUCLEOTIDE SEQUENCE [LARGE SCALE GENOMIC DNA]</scope>
    <source>
        <strain evidence="3">SC8812_S17_10</strain>
    </source>
</reference>
<comment type="caution">
    <text evidence="3">The sequence shown here is derived from an EMBL/GenBank/DDBJ whole genome shotgun (WGS) entry which is preliminary data.</text>
</comment>
<organism evidence="3 4">
    <name type="scientific">Candidatus Nephthysia bennettiae</name>
    <dbReference type="NCBI Taxonomy" id="3127016"/>
    <lineage>
        <taxon>Bacteria</taxon>
        <taxon>Bacillati</taxon>
        <taxon>Candidatus Dormiibacterota</taxon>
        <taxon>Candidatus Dormibacteria</taxon>
        <taxon>Candidatus Dormibacterales</taxon>
        <taxon>Candidatus Dormibacteraceae</taxon>
        <taxon>Candidatus Nephthysia</taxon>
    </lineage>
</organism>
<dbReference type="PROSITE" id="PS51902">
    <property type="entry name" value="CLPX_ZB"/>
    <property type="match status" value="1"/>
</dbReference>
<comment type="similarity">
    <text evidence="1">Belongs to the ClpX chaperone family.</text>
</comment>
<gene>
    <name evidence="3" type="ORF">JF922_04715</name>
</gene>
<dbReference type="GO" id="GO:0008270">
    <property type="term" value="F:zinc ion binding"/>
    <property type="evidence" value="ECO:0007669"/>
    <property type="project" value="UniProtKB-UniRule"/>
</dbReference>
<feature type="binding site" evidence="1">
    <location>
        <position position="12"/>
    </location>
    <ligand>
        <name>Zn(2+)</name>
        <dbReference type="ChEBI" id="CHEBI:29105"/>
    </ligand>
</feature>
<sequence>MARRTQTSCSFCGKPREQGRRLVAGPGVFICAGCVQLCSEILAIDARPPSEMPSHPDDRVEAKFERVHRRQRLRGLLGRARLWLVARAAGKTPSLPSPQGGGTTS</sequence>